<evidence type="ECO:0000256" key="1">
    <source>
        <dbReference type="ARBA" id="ARBA00001946"/>
    </source>
</evidence>
<reference evidence="11 12" key="1">
    <citation type="journal article" date="2016" name="Nat. Commun.">
        <title>Thousands of microbial genomes shed light on interconnected biogeochemical processes in an aquifer system.</title>
        <authorList>
            <person name="Anantharaman K."/>
            <person name="Brown C.T."/>
            <person name="Hug L.A."/>
            <person name="Sharon I."/>
            <person name="Castelle C.J."/>
            <person name="Probst A.J."/>
            <person name="Thomas B.C."/>
            <person name="Singh A."/>
            <person name="Wilkins M.J."/>
            <person name="Karaoz U."/>
            <person name="Brodie E.L."/>
            <person name="Williams K.H."/>
            <person name="Hubbard S.S."/>
            <person name="Banfield J.F."/>
        </authorList>
    </citation>
    <scope>NUCLEOTIDE SEQUENCE [LARGE SCALE GENOMIC DNA]</scope>
</reference>
<evidence type="ECO:0000256" key="8">
    <source>
        <dbReference type="ARBA" id="ARBA00022842"/>
    </source>
</evidence>
<organism evidence="11 12">
    <name type="scientific">Candidatus Muproteobacteria bacterium RIFCSPLOWO2_01_FULL_60_18</name>
    <dbReference type="NCBI Taxonomy" id="1817768"/>
    <lineage>
        <taxon>Bacteria</taxon>
        <taxon>Pseudomonadati</taxon>
        <taxon>Pseudomonadota</taxon>
        <taxon>Candidatus Muproteobacteria</taxon>
    </lineage>
</organism>
<evidence type="ECO:0000259" key="10">
    <source>
        <dbReference type="Pfam" id="PF01909"/>
    </source>
</evidence>
<feature type="domain" description="Polymerase nucleotidyl transferase" evidence="10">
    <location>
        <begin position="12"/>
        <end position="96"/>
    </location>
</feature>
<evidence type="ECO:0000256" key="2">
    <source>
        <dbReference type="ARBA" id="ARBA00022649"/>
    </source>
</evidence>
<name>A0A1F6TYW4_9PROT</name>
<evidence type="ECO:0000256" key="5">
    <source>
        <dbReference type="ARBA" id="ARBA00022723"/>
    </source>
</evidence>
<dbReference type="EMBL" id="MFTC01000076">
    <property type="protein sequence ID" value="OGI50259.1"/>
    <property type="molecule type" value="Genomic_DNA"/>
</dbReference>
<evidence type="ECO:0000256" key="7">
    <source>
        <dbReference type="ARBA" id="ARBA00022840"/>
    </source>
</evidence>
<evidence type="ECO:0000313" key="11">
    <source>
        <dbReference type="EMBL" id="OGI50259.1"/>
    </source>
</evidence>
<dbReference type="InterPro" id="IPR043519">
    <property type="entry name" value="NT_sf"/>
</dbReference>
<protein>
    <recommendedName>
        <fullName evidence="10">Polymerase nucleotidyl transferase domain-containing protein</fullName>
    </recommendedName>
</protein>
<keyword evidence="6" id="KW-0547">Nucleotide-binding</keyword>
<comment type="caution">
    <text evidence="11">The sequence shown here is derived from an EMBL/GenBank/DDBJ whole genome shotgun (WGS) entry which is preliminary data.</text>
</comment>
<dbReference type="GO" id="GO:0005524">
    <property type="term" value="F:ATP binding"/>
    <property type="evidence" value="ECO:0007669"/>
    <property type="project" value="UniProtKB-KW"/>
</dbReference>
<evidence type="ECO:0000256" key="6">
    <source>
        <dbReference type="ARBA" id="ARBA00022741"/>
    </source>
</evidence>
<dbReference type="GO" id="GO:0046872">
    <property type="term" value="F:metal ion binding"/>
    <property type="evidence" value="ECO:0007669"/>
    <property type="project" value="UniProtKB-KW"/>
</dbReference>
<keyword evidence="8" id="KW-0460">Magnesium</keyword>
<dbReference type="PANTHER" id="PTHR33571:SF12">
    <property type="entry name" value="BSL3053 PROTEIN"/>
    <property type="match status" value="1"/>
</dbReference>
<dbReference type="InterPro" id="IPR002934">
    <property type="entry name" value="Polymerase_NTP_transf_dom"/>
</dbReference>
<evidence type="ECO:0000313" key="12">
    <source>
        <dbReference type="Proteomes" id="UP000179037"/>
    </source>
</evidence>
<evidence type="ECO:0000256" key="4">
    <source>
        <dbReference type="ARBA" id="ARBA00022695"/>
    </source>
</evidence>
<dbReference type="GO" id="GO:0016779">
    <property type="term" value="F:nucleotidyltransferase activity"/>
    <property type="evidence" value="ECO:0007669"/>
    <property type="project" value="UniProtKB-KW"/>
</dbReference>
<gene>
    <name evidence="11" type="ORF">A3A87_09855</name>
</gene>
<dbReference type="Pfam" id="PF01909">
    <property type="entry name" value="NTP_transf_2"/>
    <property type="match status" value="1"/>
</dbReference>
<keyword evidence="2" id="KW-1277">Toxin-antitoxin system</keyword>
<evidence type="ECO:0000256" key="9">
    <source>
        <dbReference type="ARBA" id="ARBA00038276"/>
    </source>
</evidence>
<dbReference type="CDD" id="cd05403">
    <property type="entry name" value="NT_KNTase_like"/>
    <property type="match status" value="1"/>
</dbReference>
<dbReference type="Proteomes" id="UP000179037">
    <property type="component" value="Unassembled WGS sequence"/>
</dbReference>
<keyword evidence="3" id="KW-0808">Transferase</keyword>
<comment type="cofactor">
    <cofactor evidence="1">
        <name>Mg(2+)</name>
        <dbReference type="ChEBI" id="CHEBI:18420"/>
    </cofactor>
</comment>
<proteinExistence type="inferred from homology"/>
<sequence>MNPLIESHRSELEQLCKRYHVKRLELFGSAATGDFKPETSDLDFLVEFHSTKEMNAADRYFGLLEALRLLFQRKVDLVMARAMHNPYFIREVNKSRTMLYAA</sequence>
<keyword evidence="5" id="KW-0479">Metal-binding</keyword>
<comment type="similarity">
    <text evidence="9">Belongs to the MntA antitoxin family.</text>
</comment>
<dbReference type="PANTHER" id="PTHR33571">
    <property type="entry name" value="SSL8005 PROTEIN"/>
    <property type="match status" value="1"/>
</dbReference>
<dbReference type="Gene3D" id="3.30.460.10">
    <property type="entry name" value="Beta Polymerase, domain 2"/>
    <property type="match status" value="1"/>
</dbReference>
<evidence type="ECO:0000256" key="3">
    <source>
        <dbReference type="ARBA" id="ARBA00022679"/>
    </source>
</evidence>
<keyword evidence="7" id="KW-0067">ATP-binding</keyword>
<dbReference type="AlphaFoldDB" id="A0A1F6TYW4"/>
<dbReference type="SUPFAM" id="SSF81301">
    <property type="entry name" value="Nucleotidyltransferase"/>
    <property type="match status" value="1"/>
</dbReference>
<keyword evidence="4" id="KW-0548">Nucleotidyltransferase</keyword>
<accession>A0A1F6TYW4</accession>
<dbReference type="InterPro" id="IPR052038">
    <property type="entry name" value="Type-VII_TA_antitoxin"/>
</dbReference>